<sequence length="76" mass="8676">MAAGAFRGVISFFIFFGCFYILDVLCMCWGFWSSTIYVLLLRPCVILTFVSNTTQGLAYLLDRIQKSHTKNINIIL</sequence>
<accession>A0A5N6U1E2</accession>
<dbReference type="EMBL" id="ML742052">
    <property type="protein sequence ID" value="KAE8152487.1"/>
    <property type="molecule type" value="Genomic_DNA"/>
</dbReference>
<organism evidence="2 3">
    <name type="scientific">Aspergillus avenaceus</name>
    <dbReference type="NCBI Taxonomy" id="36643"/>
    <lineage>
        <taxon>Eukaryota</taxon>
        <taxon>Fungi</taxon>
        <taxon>Dikarya</taxon>
        <taxon>Ascomycota</taxon>
        <taxon>Pezizomycotina</taxon>
        <taxon>Eurotiomycetes</taxon>
        <taxon>Eurotiomycetidae</taxon>
        <taxon>Eurotiales</taxon>
        <taxon>Aspergillaceae</taxon>
        <taxon>Aspergillus</taxon>
        <taxon>Aspergillus subgen. Circumdati</taxon>
    </lineage>
</organism>
<evidence type="ECO:0000313" key="2">
    <source>
        <dbReference type="EMBL" id="KAE8152487.1"/>
    </source>
</evidence>
<dbReference type="Proteomes" id="UP000325780">
    <property type="component" value="Unassembled WGS sequence"/>
</dbReference>
<gene>
    <name evidence="2" type="ORF">BDV25DRAFT_65201</name>
</gene>
<keyword evidence="1" id="KW-0472">Membrane</keyword>
<evidence type="ECO:0000256" key="1">
    <source>
        <dbReference type="SAM" id="Phobius"/>
    </source>
</evidence>
<dbReference type="AlphaFoldDB" id="A0A5N6U1E2"/>
<feature type="transmembrane region" description="Helical" evidence="1">
    <location>
        <begin position="38"/>
        <end position="61"/>
    </location>
</feature>
<keyword evidence="1" id="KW-0812">Transmembrane</keyword>
<protein>
    <submittedName>
        <fullName evidence="2">Uncharacterized protein</fullName>
    </submittedName>
</protein>
<name>A0A5N6U1E2_ASPAV</name>
<proteinExistence type="predicted"/>
<keyword evidence="3" id="KW-1185">Reference proteome</keyword>
<evidence type="ECO:0000313" key="3">
    <source>
        <dbReference type="Proteomes" id="UP000325780"/>
    </source>
</evidence>
<dbReference type="PROSITE" id="PS51257">
    <property type="entry name" value="PROKAR_LIPOPROTEIN"/>
    <property type="match status" value="1"/>
</dbReference>
<reference evidence="2 3" key="1">
    <citation type="submission" date="2019-04" db="EMBL/GenBank/DDBJ databases">
        <title>Friends and foes A comparative genomics study of 23 Aspergillus species from section Flavi.</title>
        <authorList>
            <consortium name="DOE Joint Genome Institute"/>
            <person name="Kjaerbolling I."/>
            <person name="Vesth T."/>
            <person name="Frisvad J.C."/>
            <person name="Nybo J.L."/>
            <person name="Theobald S."/>
            <person name="Kildgaard S."/>
            <person name="Isbrandt T."/>
            <person name="Kuo A."/>
            <person name="Sato A."/>
            <person name="Lyhne E.K."/>
            <person name="Kogle M.E."/>
            <person name="Wiebenga A."/>
            <person name="Kun R.S."/>
            <person name="Lubbers R.J."/>
            <person name="Makela M.R."/>
            <person name="Barry K."/>
            <person name="Chovatia M."/>
            <person name="Clum A."/>
            <person name="Daum C."/>
            <person name="Haridas S."/>
            <person name="He G."/>
            <person name="LaButti K."/>
            <person name="Lipzen A."/>
            <person name="Mondo S."/>
            <person name="Riley R."/>
            <person name="Salamov A."/>
            <person name="Simmons B.A."/>
            <person name="Magnuson J.K."/>
            <person name="Henrissat B."/>
            <person name="Mortensen U.H."/>
            <person name="Larsen T.O."/>
            <person name="Devries R.P."/>
            <person name="Grigoriev I.V."/>
            <person name="Machida M."/>
            <person name="Baker S.E."/>
            <person name="Andersen M.R."/>
        </authorList>
    </citation>
    <scope>NUCLEOTIDE SEQUENCE [LARGE SCALE GENOMIC DNA]</scope>
    <source>
        <strain evidence="2 3">IBT 18842</strain>
    </source>
</reference>
<feature type="transmembrane region" description="Helical" evidence="1">
    <location>
        <begin position="12"/>
        <end position="32"/>
    </location>
</feature>
<dbReference type="OrthoDB" id="2281895at2759"/>
<keyword evidence="1" id="KW-1133">Transmembrane helix</keyword>